<evidence type="ECO:0000256" key="5">
    <source>
        <dbReference type="ARBA" id="ARBA00023316"/>
    </source>
</evidence>
<accession>A0A091BU91</accession>
<keyword evidence="8" id="KW-0812">Transmembrane</keyword>
<keyword evidence="11" id="KW-1185">Reference proteome</keyword>
<dbReference type="PROSITE" id="PS52029">
    <property type="entry name" value="LD_TPASE"/>
    <property type="match status" value="1"/>
</dbReference>
<dbReference type="SUPFAM" id="SSF141523">
    <property type="entry name" value="L,D-transpeptidase catalytic domain-like"/>
    <property type="match status" value="1"/>
</dbReference>
<dbReference type="SUPFAM" id="SSF143985">
    <property type="entry name" value="L,D-transpeptidase pre-catalytic domain-like"/>
    <property type="match status" value="1"/>
</dbReference>
<keyword evidence="3 6" id="KW-0133">Cell shape</keyword>
<protein>
    <submittedName>
        <fullName evidence="10">L,D-transpeptidase/peptidoglycan binding protein</fullName>
        <ecNumber evidence="10">2.-.-.-</ecNumber>
    </submittedName>
</protein>
<keyword evidence="5 6" id="KW-0961">Cell wall biogenesis/degradation</keyword>
<dbReference type="CDD" id="cd16913">
    <property type="entry name" value="YkuD_like"/>
    <property type="match status" value="1"/>
</dbReference>
<evidence type="ECO:0000256" key="2">
    <source>
        <dbReference type="ARBA" id="ARBA00022679"/>
    </source>
</evidence>
<dbReference type="PATRIC" id="fig|1302648.3.peg.2055"/>
<evidence type="ECO:0000256" key="8">
    <source>
        <dbReference type="SAM" id="Phobius"/>
    </source>
</evidence>
<evidence type="ECO:0000313" key="10">
    <source>
        <dbReference type="EMBL" id="KFN89236.1"/>
    </source>
</evidence>
<dbReference type="GO" id="GO:0018104">
    <property type="term" value="P:peptidoglycan-protein cross-linking"/>
    <property type="evidence" value="ECO:0007669"/>
    <property type="project" value="TreeGrafter"/>
</dbReference>
<evidence type="ECO:0000256" key="6">
    <source>
        <dbReference type="PROSITE-ProRule" id="PRU01373"/>
    </source>
</evidence>
<dbReference type="GO" id="GO:0008360">
    <property type="term" value="P:regulation of cell shape"/>
    <property type="evidence" value="ECO:0007669"/>
    <property type="project" value="UniProtKB-UniRule"/>
</dbReference>
<dbReference type="Gene3D" id="2.40.440.10">
    <property type="entry name" value="L,D-transpeptidase catalytic domain-like"/>
    <property type="match status" value="1"/>
</dbReference>
<comment type="pathway">
    <text evidence="1 6">Cell wall biogenesis; peptidoglycan biosynthesis.</text>
</comment>
<dbReference type="InterPro" id="IPR005490">
    <property type="entry name" value="LD_TPept_cat_dom"/>
</dbReference>
<feature type="transmembrane region" description="Helical" evidence="8">
    <location>
        <begin position="12"/>
        <end position="34"/>
    </location>
</feature>
<dbReference type="InterPro" id="IPR038054">
    <property type="entry name" value="LD_TPept-like_central_sf"/>
</dbReference>
<gene>
    <name evidence="10" type="ORF">TMU3MR103_2102</name>
</gene>
<sequence>MSRLDKRPKMKKTVRFILIGLVVVLIAVIGGYTYRSMHYSSHFLPDTFINGTRVSDLTANQANELLHDRYDAQEFTVEQNGEEWKTFKKADLGLDTDFSDELESMISQQNNWRWGLAFLSSANQNLELNTAAFDEQTLNQQTEELDQEIAALNEDRTKTEDAKIDQDEDGFTIEPEKQGDELDTKQASEAFKANILDGQNELELTRYTKQPQTTSEDEDLQNELEQLNEIAQTNGTYKINGEDVEIPTEEIMDWVVYENDEVTLDQDKVQGYVEKLGEDYNTSENETQFESTEQDEVDVDPGTLSWTINTEQETEGLSEDLLKGEDFERTPIVQGSAEPSEPLVDDTYVEVDLKNQHMWYYQDGEVTLDTDIVSGKPDTKTPTGVFYVWDKERDATLTGEDYESPVDFWLPIDWTGVGIHDADWQPTFGGDRWEEGGSHGCINTPPGEMEELFDNIEVGTPVVVI</sequence>
<dbReference type="GO" id="GO:0071972">
    <property type="term" value="F:peptidoglycan L,D-transpeptidase activity"/>
    <property type="evidence" value="ECO:0007669"/>
    <property type="project" value="TreeGrafter"/>
</dbReference>
<keyword evidence="4 6" id="KW-0573">Peptidoglycan synthesis</keyword>
<evidence type="ECO:0000256" key="7">
    <source>
        <dbReference type="SAM" id="Coils"/>
    </source>
</evidence>
<dbReference type="GO" id="GO:0016740">
    <property type="term" value="F:transferase activity"/>
    <property type="evidence" value="ECO:0007669"/>
    <property type="project" value="UniProtKB-KW"/>
</dbReference>
<dbReference type="UniPathway" id="UPA00219"/>
<evidence type="ECO:0000256" key="3">
    <source>
        <dbReference type="ARBA" id="ARBA00022960"/>
    </source>
</evidence>
<keyword evidence="2 10" id="KW-0808">Transferase</keyword>
<dbReference type="InterPro" id="IPR022029">
    <property type="entry name" value="YoaR-like_PG-bd"/>
</dbReference>
<dbReference type="GO" id="GO:0005576">
    <property type="term" value="C:extracellular region"/>
    <property type="evidence" value="ECO:0007669"/>
    <property type="project" value="TreeGrafter"/>
</dbReference>
<dbReference type="Pfam" id="PF03734">
    <property type="entry name" value="YkuD"/>
    <property type="match status" value="1"/>
</dbReference>
<feature type="active site" description="Proton donor/acceptor" evidence="6">
    <location>
        <position position="420"/>
    </location>
</feature>
<keyword evidence="8" id="KW-0472">Membrane</keyword>
<keyword evidence="7" id="KW-0175">Coiled coil</keyword>
<dbReference type="InterPro" id="IPR038063">
    <property type="entry name" value="Transpep_catalytic_dom"/>
</dbReference>
<dbReference type="EMBL" id="JPVT01000235">
    <property type="protein sequence ID" value="KFN89236.1"/>
    <property type="molecule type" value="Genomic_DNA"/>
</dbReference>
<dbReference type="PANTHER" id="PTHR30582">
    <property type="entry name" value="L,D-TRANSPEPTIDASE"/>
    <property type="match status" value="1"/>
</dbReference>
<organism evidence="10 11">
    <name type="scientific">Tetragenococcus muriaticus 3MR10-3</name>
    <dbReference type="NCBI Taxonomy" id="1302648"/>
    <lineage>
        <taxon>Bacteria</taxon>
        <taxon>Bacillati</taxon>
        <taxon>Bacillota</taxon>
        <taxon>Bacilli</taxon>
        <taxon>Lactobacillales</taxon>
        <taxon>Enterococcaceae</taxon>
        <taxon>Tetragenococcus</taxon>
    </lineage>
</organism>
<feature type="coiled-coil region" evidence="7">
    <location>
        <begin position="135"/>
        <end position="162"/>
    </location>
</feature>
<proteinExistence type="predicted"/>
<name>A0A091BU91_9ENTE</name>
<dbReference type="Gene3D" id="3.10.20.800">
    <property type="match status" value="1"/>
</dbReference>
<feature type="domain" description="L,D-TPase catalytic" evidence="9">
    <location>
        <begin position="347"/>
        <end position="465"/>
    </location>
</feature>
<evidence type="ECO:0000256" key="1">
    <source>
        <dbReference type="ARBA" id="ARBA00004752"/>
    </source>
</evidence>
<evidence type="ECO:0000313" key="11">
    <source>
        <dbReference type="Proteomes" id="UP000029381"/>
    </source>
</evidence>
<keyword evidence="8" id="KW-1133">Transmembrane helix</keyword>
<dbReference type="Proteomes" id="UP000029381">
    <property type="component" value="Unassembled WGS sequence"/>
</dbReference>
<comment type="caution">
    <text evidence="10">The sequence shown here is derived from an EMBL/GenBank/DDBJ whole genome shotgun (WGS) entry which is preliminary data.</text>
</comment>
<dbReference type="PANTHER" id="PTHR30582:SF33">
    <property type="entry name" value="EXPORTED PROTEIN"/>
    <property type="match status" value="1"/>
</dbReference>
<dbReference type="GO" id="GO:0071555">
    <property type="term" value="P:cell wall organization"/>
    <property type="evidence" value="ECO:0007669"/>
    <property type="project" value="UniProtKB-UniRule"/>
</dbReference>
<feature type="active site" description="Nucleophile" evidence="6">
    <location>
        <position position="441"/>
    </location>
</feature>
<reference evidence="10 11" key="1">
    <citation type="submission" date="2014-08" db="EMBL/GenBank/DDBJ databases">
        <title>Genome sequence of Tetragenococcus muriaticus.</title>
        <authorList>
            <person name="Chuea-nongthon C."/>
            <person name="Rodtong S."/>
            <person name="Yongsawatdigul J."/>
            <person name="Steele J.L."/>
            <person name="Liu X.-y."/>
            <person name="Speers J."/>
            <person name="Glasner J.D."/>
            <person name="Neeno-Eckwall E.C."/>
        </authorList>
    </citation>
    <scope>NUCLEOTIDE SEQUENCE [LARGE SCALE GENOMIC DNA]</scope>
    <source>
        <strain evidence="10 11">3MR10-3</strain>
    </source>
</reference>
<dbReference type="RefSeq" id="WP_028790194.1">
    <property type="nucleotide sequence ID" value="NZ_JPVT01000235.1"/>
</dbReference>
<evidence type="ECO:0000259" key="9">
    <source>
        <dbReference type="PROSITE" id="PS52029"/>
    </source>
</evidence>
<evidence type="ECO:0000256" key="4">
    <source>
        <dbReference type="ARBA" id="ARBA00022984"/>
    </source>
</evidence>
<dbReference type="EC" id="2.-.-.-" evidence="10"/>
<dbReference type="Pfam" id="PF12229">
    <property type="entry name" value="PG_binding_4"/>
    <property type="match status" value="1"/>
</dbReference>
<dbReference type="AlphaFoldDB" id="A0A091BU91"/>
<dbReference type="InterPro" id="IPR050979">
    <property type="entry name" value="LD-transpeptidase"/>
</dbReference>